<sequence>MSMTRLTADNTSEFLKRFNTFYDGIVRSLQLDFANDPAGVMTVKIEVRDNQRDFNDGWVSVVSLQIKKIKESCIRSPGESYLSLDDGLHLSWHDEVAWIEVGWLVDPPQNLEELRTSYVYAVASHIWWRAEPHNIRQ</sequence>
<keyword evidence="2" id="KW-1185">Reference proteome</keyword>
<evidence type="ECO:0000313" key="1">
    <source>
        <dbReference type="EMBL" id="TWU13196.1"/>
    </source>
</evidence>
<reference evidence="1 2" key="1">
    <citation type="submission" date="2019-02" db="EMBL/GenBank/DDBJ databases">
        <title>Deep-cultivation of Planctomycetes and their phenomic and genomic characterization uncovers novel biology.</title>
        <authorList>
            <person name="Wiegand S."/>
            <person name="Jogler M."/>
            <person name="Boedeker C."/>
            <person name="Pinto D."/>
            <person name="Vollmers J."/>
            <person name="Rivas-Marin E."/>
            <person name="Kohn T."/>
            <person name="Peeters S.H."/>
            <person name="Heuer A."/>
            <person name="Rast P."/>
            <person name="Oberbeckmann S."/>
            <person name="Bunk B."/>
            <person name="Jeske O."/>
            <person name="Meyerdierks A."/>
            <person name="Storesund J.E."/>
            <person name="Kallscheuer N."/>
            <person name="Luecker S."/>
            <person name="Lage O.M."/>
            <person name="Pohl T."/>
            <person name="Merkel B.J."/>
            <person name="Hornburger P."/>
            <person name="Mueller R.-W."/>
            <person name="Bruemmer F."/>
            <person name="Labrenz M."/>
            <person name="Spormann A.M."/>
            <person name="Op Den Camp H."/>
            <person name="Overmann J."/>
            <person name="Amann R."/>
            <person name="Jetten M.S.M."/>
            <person name="Mascher T."/>
            <person name="Medema M.H."/>
            <person name="Devos D.P."/>
            <person name="Kaster A.-K."/>
            <person name="Ovreas L."/>
            <person name="Rohde M."/>
            <person name="Galperin M.Y."/>
            <person name="Jogler C."/>
        </authorList>
    </citation>
    <scope>NUCLEOTIDE SEQUENCE [LARGE SCALE GENOMIC DNA]</scope>
    <source>
        <strain evidence="1 2">CA54</strain>
    </source>
</reference>
<name>A0A5C6BPJ6_9PLAN</name>
<evidence type="ECO:0000313" key="2">
    <source>
        <dbReference type="Proteomes" id="UP000320735"/>
    </source>
</evidence>
<dbReference type="AlphaFoldDB" id="A0A5C6BPJ6"/>
<proteinExistence type="predicted"/>
<gene>
    <name evidence="1" type="ORF">CA54_20280</name>
</gene>
<organism evidence="1 2">
    <name type="scientific">Symmachiella macrocystis</name>
    <dbReference type="NCBI Taxonomy" id="2527985"/>
    <lineage>
        <taxon>Bacteria</taxon>
        <taxon>Pseudomonadati</taxon>
        <taxon>Planctomycetota</taxon>
        <taxon>Planctomycetia</taxon>
        <taxon>Planctomycetales</taxon>
        <taxon>Planctomycetaceae</taxon>
        <taxon>Symmachiella</taxon>
    </lineage>
</organism>
<dbReference type="Proteomes" id="UP000320735">
    <property type="component" value="Unassembled WGS sequence"/>
</dbReference>
<accession>A0A5C6BPJ6</accession>
<dbReference type="EMBL" id="SJPP01000001">
    <property type="protein sequence ID" value="TWU13196.1"/>
    <property type="molecule type" value="Genomic_DNA"/>
</dbReference>
<protein>
    <submittedName>
        <fullName evidence="1">Uncharacterized protein</fullName>
    </submittedName>
</protein>
<comment type="caution">
    <text evidence="1">The sequence shown here is derived from an EMBL/GenBank/DDBJ whole genome shotgun (WGS) entry which is preliminary data.</text>
</comment>